<dbReference type="PANTHER" id="PTHR12286:SF5">
    <property type="entry name" value="SACCHAROPINE DEHYDROGENASE-LIKE OXIDOREDUCTASE"/>
    <property type="match status" value="1"/>
</dbReference>
<sequence>MTQQTNAAYDLVVFGATSFVGRILTRYLLDTYGLNREVSWAIAGRSEARLTGLKGDLGPAAQDLPVVIADASDDQSLAALCQQARVVVSTVGPYALYGEPLVRACVDTGTDYCDLTGEVQWIRRMIQRYEAQAQASGARIVHCCGFDSIPSDLGVWFLQQQAEQTFGRPCQDVRMRVKVAKGGLSGGTVASMINIAREAASDSALRKELANPFSICPPEHRSEARQPSLKSPQYDPTFDAWLAPFVMGAINTRVVHRSNALMQARYGREFTYDEAMMTGRGLAGRARAYGVTAALAAFFAASALRPSRWLLEKWVPQPGEGPSPEAQEAGFYDLRFVGRTEDGRTLITKVTGDRDPGYGSTARMLGEAAMTLAFDIPADQAGGFWTPASLLDGALLERLRSRAGLSFEVLETR</sequence>
<dbReference type="GO" id="GO:0005886">
    <property type="term" value="C:plasma membrane"/>
    <property type="evidence" value="ECO:0007669"/>
    <property type="project" value="TreeGrafter"/>
</dbReference>
<accession>A0A1V2DU94</accession>
<dbReference type="EMBL" id="MSCW01000005">
    <property type="protein sequence ID" value="ONF44147.1"/>
    <property type="molecule type" value="Genomic_DNA"/>
</dbReference>
<evidence type="ECO:0000313" key="3">
    <source>
        <dbReference type="EMBL" id="ONF44147.1"/>
    </source>
</evidence>
<dbReference type="STRING" id="135739.BTO32_07635"/>
<evidence type="ECO:0000313" key="4">
    <source>
        <dbReference type="Proteomes" id="UP000189339"/>
    </source>
</evidence>
<feature type="domain" description="Saccharopine dehydrogenase NADP binding" evidence="2">
    <location>
        <begin position="12"/>
        <end position="141"/>
    </location>
</feature>
<keyword evidence="4" id="KW-1185">Reference proteome</keyword>
<name>A0A1V2DU94_9GAMM</name>
<protein>
    <submittedName>
        <fullName evidence="3">Saccharopine dehydrogenase</fullName>
    </submittedName>
</protein>
<reference evidence="3 4" key="1">
    <citation type="submission" date="2016-12" db="EMBL/GenBank/DDBJ databases">
        <title>Marinobacter lutaoensis whole genome sequencing.</title>
        <authorList>
            <person name="Verma A."/>
            <person name="Krishnamurthi S."/>
        </authorList>
    </citation>
    <scope>NUCLEOTIDE SEQUENCE [LARGE SCALE GENOMIC DNA]</scope>
    <source>
        <strain evidence="3 4">T5054</strain>
    </source>
</reference>
<comment type="caution">
    <text evidence="3">The sequence shown here is derived from an EMBL/GenBank/DDBJ whole genome shotgun (WGS) entry which is preliminary data.</text>
</comment>
<dbReference type="Pfam" id="PF03435">
    <property type="entry name" value="Sacchrp_dh_NADP"/>
    <property type="match status" value="1"/>
</dbReference>
<dbReference type="AlphaFoldDB" id="A0A1V2DU94"/>
<dbReference type="Proteomes" id="UP000189339">
    <property type="component" value="Unassembled WGS sequence"/>
</dbReference>
<dbReference type="InterPro" id="IPR005097">
    <property type="entry name" value="Sacchrp_dh_NADP-bd"/>
</dbReference>
<evidence type="ECO:0000259" key="2">
    <source>
        <dbReference type="Pfam" id="PF03435"/>
    </source>
</evidence>
<evidence type="ECO:0000256" key="1">
    <source>
        <dbReference type="ARBA" id="ARBA00010591"/>
    </source>
</evidence>
<dbReference type="FunFam" id="3.40.50.720:FF:000413">
    <property type="entry name" value="Trans-acting enoyl reductase"/>
    <property type="match status" value="1"/>
</dbReference>
<gene>
    <name evidence="3" type="ORF">BTO32_07635</name>
</gene>
<dbReference type="InterPro" id="IPR051276">
    <property type="entry name" value="Saccharopine_DH-like_oxidrdct"/>
</dbReference>
<organism evidence="3 4">
    <name type="scientific">Marinobacter lutaoensis</name>
    <dbReference type="NCBI Taxonomy" id="135739"/>
    <lineage>
        <taxon>Bacteria</taxon>
        <taxon>Pseudomonadati</taxon>
        <taxon>Pseudomonadota</taxon>
        <taxon>Gammaproteobacteria</taxon>
        <taxon>Pseudomonadales</taxon>
        <taxon>Marinobacteraceae</taxon>
        <taxon>Marinobacter</taxon>
    </lineage>
</organism>
<dbReference type="SUPFAM" id="SSF51735">
    <property type="entry name" value="NAD(P)-binding Rossmann-fold domains"/>
    <property type="match status" value="1"/>
</dbReference>
<dbReference type="GO" id="GO:0009247">
    <property type="term" value="P:glycolipid biosynthetic process"/>
    <property type="evidence" value="ECO:0007669"/>
    <property type="project" value="TreeGrafter"/>
</dbReference>
<dbReference type="RefSeq" id="WP_076724026.1">
    <property type="nucleotide sequence ID" value="NZ_MSCW01000005.1"/>
</dbReference>
<dbReference type="Gene3D" id="3.40.50.720">
    <property type="entry name" value="NAD(P)-binding Rossmann-like Domain"/>
    <property type="match status" value="1"/>
</dbReference>
<dbReference type="InterPro" id="IPR036291">
    <property type="entry name" value="NAD(P)-bd_dom_sf"/>
</dbReference>
<dbReference type="PANTHER" id="PTHR12286">
    <property type="entry name" value="SACCHAROPINE DEHYDROGENASE-LIKE OXIDOREDUCTASE"/>
    <property type="match status" value="1"/>
</dbReference>
<comment type="similarity">
    <text evidence="1">Belongs to the saccharopine dehydrogenase family. Enoyl reductase subfamily.</text>
</comment>
<proteinExistence type="inferred from homology"/>
<dbReference type="OrthoDB" id="4420885at2"/>